<comment type="caution">
    <text evidence="2">The sequence shown here is derived from an EMBL/GenBank/DDBJ whole genome shotgun (WGS) entry which is preliminary data.</text>
</comment>
<dbReference type="InterPro" id="IPR013830">
    <property type="entry name" value="SGNH_hydro"/>
</dbReference>
<feature type="domain" description="SGNH hydrolase-type esterase" evidence="1">
    <location>
        <begin position="150"/>
        <end position="330"/>
    </location>
</feature>
<dbReference type="SUPFAM" id="SSF52266">
    <property type="entry name" value="SGNH hydrolase"/>
    <property type="match status" value="1"/>
</dbReference>
<protein>
    <submittedName>
        <fullName evidence="2">Lysophospholipase L1-like esterase</fullName>
    </submittedName>
</protein>
<proteinExistence type="predicted"/>
<accession>A0ABU0E0H0</accession>
<gene>
    <name evidence="2" type="ORF">J2S15_001123</name>
</gene>
<dbReference type="Proteomes" id="UP001230220">
    <property type="component" value="Unassembled WGS sequence"/>
</dbReference>
<dbReference type="Pfam" id="PF14606">
    <property type="entry name" value="Lipase_GDSL_3"/>
    <property type="match status" value="1"/>
</dbReference>
<reference evidence="2 3" key="1">
    <citation type="submission" date="2023-07" db="EMBL/GenBank/DDBJ databases">
        <title>Genomic Encyclopedia of Type Strains, Phase IV (KMG-IV): sequencing the most valuable type-strain genomes for metagenomic binning, comparative biology and taxonomic classification.</title>
        <authorList>
            <person name="Goeker M."/>
        </authorList>
    </citation>
    <scope>NUCLEOTIDE SEQUENCE [LARGE SCALE GENOMIC DNA]</scope>
    <source>
        <strain evidence="2 3">DSM 16784</strain>
    </source>
</reference>
<evidence type="ECO:0000259" key="1">
    <source>
        <dbReference type="Pfam" id="PF14606"/>
    </source>
</evidence>
<sequence length="337" mass="38902">MIYKGLDLHGINDIVEIDGCDIFSRYPQRINDKIGHNIAYQFTSAEIRLVPLGKVTITIASKFSFIQPKCMIYYGDFASPEEFIIHRERTFLIEPLKKFDIPVKEQTNRLDDESDFSLDVVRIILHGEGFYIKDISGEYRLPNSSEIPSKKVLSYGTSVTQGIGATSPDMSYPWILGRNLHMDSYNYALSGKCLCEEEVVKFIAQSNQYDVITIEASVNMISLGYHEDEYYKRLKQMLQILRKYQRDSLIVCIDILPYWADYGFVNLQQTSISNSNKYKEKLRLAIEELNDKNIILVDSHNCISIHNLSSDLIHPTNHGMVELAYNISKEINKYYKK</sequence>
<keyword evidence="3" id="KW-1185">Reference proteome</keyword>
<dbReference type="Gene3D" id="3.40.50.1110">
    <property type="entry name" value="SGNH hydrolase"/>
    <property type="match status" value="1"/>
</dbReference>
<dbReference type="InterPro" id="IPR036514">
    <property type="entry name" value="SGNH_hydro_sf"/>
</dbReference>
<name>A0ABU0E0H0_9FIRM</name>
<dbReference type="EMBL" id="JAUSUR010000001">
    <property type="protein sequence ID" value="MDQ0360392.1"/>
    <property type="molecule type" value="Genomic_DNA"/>
</dbReference>
<organism evidence="2 3">
    <name type="scientific">Breznakia pachnodae</name>
    <dbReference type="NCBI Taxonomy" id="265178"/>
    <lineage>
        <taxon>Bacteria</taxon>
        <taxon>Bacillati</taxon>
        <taxon>Bacillota</taxon>
        <taxon>Erysipelotrichia</taxon>
        <taxon>Erysipelotrichales</taxon>
        <taxon>Erysipelotrichaceae</taxon>
        <taxon>Breznakia</taxon>
    </lineage>
</organism>
<evidence type="ECO:0000313" key="2">
    <source>
        <dbReference type="EMBL" id="MDQ0360392.1"/>
    </source>
</evidence>
<dbReference type="RefSeq" id="WP_307406261.1">
    <property type="nucleotide sequence ID" value="NZ_JAUSUR010000001.1"/>
</dbReference>
<evidence type="ECO:0000313" key="3">
    <source>
        <dbReference type="Proteomes" id="UP001230220"/>
    </source>
</evidence>